<proteinExistence type="predicted"/>
<dbReference type="PANTHER" id="PTHR36335">
    <property type="entry name" value="CHAPERONE DNAJ-DOMAIN SUPERFAMILY PROTEIN"/>
    <property type="match status" value="1"/>
</dbReference>
<gene>
    <name evidence="4" type="ORF">Cgig2_023786</name>
</gene>
<feature type="region of interest" description="Disordered" evidence="1">
    <location>
        <begin position="265"/>
        <end position="316"/>
    </location>
</feature>
<evidence type="ECO:0000313" key="4">
    <source>
        <dbReference type="EMBL" id="KAJ8429580.1"/>
    </source>
</evidence>
<feature type="transmembrane region" description="Helical" evidence="2">
    <location>
        <begin position="76"/>
        <end position="96"/>
    </location>
</feature>
<comment type="caution">
    <text evidence="4">The sequence shown here is derived from an EMBL/GenBank/DDBJ whole genome shotgun (WGS) entry which is preliminary data.</text>
</comment>
<dbReference type="PROSITE" id="PS50076">
    <property type="entry name" value="DNAJ_2"/>
    <property type="match status" value="1"/>
</dbReference>
<dbReference type="Gene3D" id="1.10.287.110">
    <property type="entry name" value="DnaJ domain"/>
    <property type="match status" value="1"/>
</dbReference>
<organism evidence="4 5">
    <name type="scientific">Carnegiea gigantea</name>
    <dbReference type="NCBI Taxonomy" id="171969"/>
    <lineage>
        <taxon>Eukaryota</taxon>
        <taxon>Viridiplantae</taxon>
        <taxon>Streptophyta</taxon>
        <taxon>Embryophyta</taxon>
        <taxon>Tracheophyta</taxon>
        <taxon>Spermatophyta</taxon>
        <taxon>Magnoliopsida</taxon>
        <taxon>eudicotyledons</taxon>
        <taxon>Gunneridae</taxon>
        <taxon>Pentapetalae</taxon>
        <taxon>Caryophyllales</taxon>
        <taxon>Cactineae</taxon>
        <taxon>Cactaceae</taxon>
        <taxon>Cactoideae</taxon>
        <taxon>Echinocereeae</taxon>
        <taxon>Carnegiea</taxon>
    </lineage>
</organism>
<evidence type="ECO:0000313" key="5">
    <source>
        <dbReference type="Proteomes" id="UP001153076"/>
    </source>
</evidence>
<sequence length="396" mass="45070">MKLNRFLFFPDGSSLSSPPPPPPWPSPSPSPDHETIILDAIFERLREWASTINITLRPDVFFSLLDHNHVLGATKAGTIATLVLVGTLFLLSLFFFPGPTLVFLRWLAVSCFYFCVFVLGLVWVMCRGLFIALMAICRCLLSFSDDCLTFTGRNSASGDAEYAPLFSGQATVRVIRRPSSLQENRFQQGAGVRYAAPPENRPERGAGVPGNRCSCGAHGKAPPNYFGERSNNIYRDREKMKETDEYRRAMEAEWAARLQELNRQAEEARRQRSKKAENKRRKANERRQNQRTDQKKAEASSRKEDENLNHQKDKIRDDIRQKLRQLQDCGNMASLLRSLGIHLPSNPSSNEIRAAYRQACKKFHPDRLVKADVRHQIEAEEKFKLISAMKDKISSL</sequence>
<feature type="region of interest" description="Disordered" evidence="1">
    <location>
        <begin position="10"/>
        <end position="30"/>
    </location>
</feature>
<feature type="compositionally biased region" description="Pro residues" evidence="1">
    <location>
        <begin position="17"/>
        <end position="30"/>
    </location>
</feature>
<dbReference type="Pfam" id="PF00226">
    <property type="entry name" value="DnaJ"/>
    <property type="match status" value="1"/>
</dbReference>
<dbReference type="SUPFAM" id="SSF46565">
    <property type="entry name" value="Chaperone J-domain"/>
    <property type="match status" value="1"/>
</dbReference>
<feature type="region of interest" description="Disordered" evidence="1">
    <location>
        <begin position="195"/>
        <end position="214"/>
    </location>
</feature>
<dbReference type="AlphaFoldDB" id="A0A9Q1JRG6"/>
<dbReference type="PANTHER" id="PTHR36335:SF1">
    <property type="entry name" value="CHAPERONE DNAJ-DOMAIN SUPERFAMILY PROTEIN"/>
    <property type="match status" value="1"/>
</dbReference>
<dbReference type="InterPro" id="IPR001623">
    <property type="entry name" value="DnaJ_domain"/>
</dbReference>
<feature type="compositionally biased region" description="Basic and acidic residues" evidence="1">
    <location>
        <begin position="285"/>
        <end position="316"/>
    </location>
</feature>
<protein>
    <recommendedName>
        <fullName evidence="3">J domain-containing protein</fullName>
    </recommendedName>
</protein>
<keyword evidence="5" id="KW-1185">Reference proteome</keyword>
<dbReference type="Proteomes" id="UP001153076">
    <property type="component" value="Unassembled WGS sequence"/>
</dbReference>
<dbReference type="OrthoDB" id="498970at2759"/>
<feature type="transmembrane region" description="Helical" evidence="2">
    <location>
        <begin position="102"/>
        <end position="124"/>
    </location>
</feature>
<dbReference type="CDD" id="cd06257">
    <property type="entry name" value="DnaJ"/>
    <property type="match status" value="1"/>
</dbReference>
<reference evidence="4" key="1">
    <citation type="submission" date="2022-04" db="EMBL/GenBank/DDBJ databases">
        <title>Carnegiea gigantea Genome sequencing and assembly v2.</title>
        <authorList>
            <person name="Copetti D."/>
            <person name="Sanderson M.J."/>
            <person name="Burquez A."/>
            <person name="Wojciechowski M.F."/>
        </authorList>
    </citation>
    <scope>NUCLEOTIDE SEQUENCE</scope>
    <source>
        <strain evidence="4">SGP5-SGP5p</strain>
        <tissue evidence="4">Aerial part</tissue>
    </source>
</reference>
<evidence type="ECO:0000256" key="2">
    <source>
        <dbReference type="SAM" id="Phobius"/>
    </source>
</evidence>
<evidence type="ECO:0000256" key="1">
    <source>
        <dbReference type="SAM" id="MobiDB-lite"/>
    </source>
</evidence>
<dbReference type="InterPro" id="IPR036869">
    <property type="entry name" value="J_dom_sf"/>
</dbReference>
<keyword evidence="2" id="KW-0472">Membrane</keyword>
<keyword evidence="2" id="KW-1133">Transmembrane helix</keyword>
<accession>A0A9Q1JRG6</accession>
<dbReference type="EMBL" id="JAKOGI010000883">
    <property type="protein sequence ID" value="KAJ8429580.1"/>
    <property type="molecule type" value="Genomic_DNA"/>
</dbReference>
<evidence type="ECO:0000259" key="3">
    <source>
        <dbReference type="PROSITE" id="PS50076"/>
    </source>
</evidence>
<feature type="compositionally biased region" description="Basic and acidic residues" evidence="1">
    <location>
        <begin position="265"/>
        <end position="276"/>
    </location>
</feature>
<feature type="domain" description="J" evidence="3">
    <location>
        <begin position="334"/>
        <end position="396"/>
    </location>
</feature>
<dbReference type="SMART" id="SM00271">
    <property type="entry name" value="DnaJ"/>
    <property type="match status" value="1"/>
</dbReference>
<name>A0A9Q1JRG6_9CARY</name>
<feature type="region of interest" description="Disordered" evidence="1">
    <location>
        <begin position="219"/>
        <end position="238"/>
    </location>
</feature>
<keyword evidence="2" id="KW-0812">Transmembrane</keyword>